<sequence length="193" mass="21631">MQSRQGRQDREDFSPGVTGGPVAAAGLDEMTAAKLWGNPCWLTYRLNYLALRYNVPLYNWVERTYGLSRPEYVVIYSLGLKDGALARDIANSSGFPQNTLSRAIQKLVGLGLIERTADDADRRCNVLRLTKEGRALFEESLPRFVDFEHMMLEALDEDERKTLSALMAKLVLASTGWPGRIGREESSQEKANS</sequence>
<dbReference type="PANTHER" id="PTHR42756">
    <property type="entry name" value="TRANSCRIPTIONAL REGULATOR, MARR"/>
    <property type="match status" value="1"/>
</dbReference>
<dbReference type="GO" id="GO:0003700">
    <property type="term" value="F:DNA-binding transcription factor activity"/>
    <property type="evidence" value="ECO:0007669"/>
    <property type="project" value="InterPro"/>
</dbReference>
<evidence type="ECO:0000256" key="3">
    <source>
        <dbReference type="ARBA" id="ARBA00023163"/>
    </source>
</evidence>
<feature type="domain" description="HTH marR-type" evidence="4">
    <location>
        <begin position="39"/>
        <end position="172"/>
    </location>
</feature>
<evidence type="ECO:0000259" key="4">
    <source>
        <dbReference type="PROSITE" id="PS50995"/>
    </source>
</evidence>
<dbReference type="Proteomes" id="UP000433101">
    <property type="component" value="Unassembled WGS sequence"/>
</dbReference>
<dbReference type="SUPFAM" id="SSF46785">
    <property type="entry name" value="Winged helix' DNA-binding domain"/>
    <property type="match status" value="1"/>
</dbReference>
<dbReference type="EMBL" id="WUMV01000008">
    <property type="protein sequence ID" value="MXN66538.1"/>
    <property type="molecule type" value="Genomic_DNA"/>
</dbReference>
<evidence type="ECO:0000313" key="5">
    <source>
        <dbReference type="EMBL" id="MXN66538.1"/>
    </source>
</evidence>
<dbReference type="Gene3D" id="1.10.10.10">
    <property type="entry name" value="Winged helix-like DNA-binding domain superfamily/Winged helix DNA-binding domain"/>
    <property type="match status" value="1"/>
</dbReference>
<dbReference type="Pfam" id="PF12802">
    <property type="entry name" value="MarR_2"/>
    <property type="match status" value="1"/>
</dbReference>
<keyword evidence="2" id="KW-0238">DNA-binding</keyword>
<keyword evidence="6" id="KW-1185">Reference proteome</keyword>
<evidence type="ECO:0000256" key="1">
    <source>
        <dbReference type="ARBA" id="ARBA00023015"/>
    </source>
</evidence>
<dbReference type="InterPro" id="IPR036390">
    <property type="entry name" value="WH_DNA-bd_sf"/>
</dbReference>
<keyword evidence="3" id="KW-0804">Transcription</keyword>
<gene>
    <name evidence="5" type="ORF">GR183_16605</name>
</gene>
<dbReference type="PROSITE" id="PS50995">
    <property type="entry name" value="HTH_MARR_2"/>
    <property type="match status" value="1"/>
</dbReference>
<dbReference type="GO" id="GO:0003677">
    <property type="term" value="F:DNA binding"/>
    <property type="evidence" value="ECO:0007669"/>
    <property type="project" value="UniProtKB-KW"/>
</dbReference>
<reference evidence="5 6" key="1">
    <citation type="submission" date="2019-12" db="EMBL/GenBank/DDBJ databases">
        <authorList>
            <person name="Li M."/>
        </authorList>
    </citation>
    <scope>NUCLEOTIDE SEQUENCE [LARGE SCALE GENOMIC DNA]</scope>
    <source>
        <strain evidence="5 6">GBMRC 2046</strain>
    </source>
</reference>
<evidence type="ECO:0000256" key="2">
    <source>
        <dbReference type="ARBA" id="ARBA00023125"/>
    </source>
</evidence>
<keyword evidence="1" id="KW-0805">Transcription regulation</keyword>
<dbReference type="AlphaFoldDB" id="A0A7X3S960"/>
<dbReference type="PROSITE" id="PS01117">
    <property type="entry name" value="HTH_MARR_1"/>
    <property type="match status" value="1"/>
</dbReference>
<comment type="caution">
    <text evidence="5">The sequence shown here is derived from an EMBL/GenBank/DDBJ whole genome shotgun (WGS) entry which is preliminary data.</text>
</comment>
<proteinExistence type="predicted"/>
<name>A0A7X3S960_9HYPH</name>
<evidence type="ECO:0000313" key="6">
    <source>
        <dbReference type="Proteomes" id="UP000433101"/>
    </source>
</evidence>
<dbReference type="InterPro" id="IPR000835">
    <property type="entry name" value="HTH_MarR-typ"/>
</dbReference>
<dbReference type="SMART" id="SM00347">
    <property type="entry name" value="HTH_MARR"/>
    <property type="match status" value="1"/>
</dbReference>
<dbReference type="InterPro" id="IPR023187">
    <property type="entry name" value="Tscrpt_reg_MarR-type_CS"/>
</dbReference>
<accession>A0A7X3S960</accession>
<dbReference type="PRINTS" id="PR00598">
    <property type="entry name" value="HTHMARR"/>
</dbReference>
<protein>
    <submittedName>
        <fullName evidence="5">MarR family transcriptional regulator</fullName>
    </submittedName>
</protein>
<dbReference type="PANTHER" id="PTHR42756:SF1">
    <property type="entry name" value="TRANSCRIPTIONAL REPRESSOR OF EMRAB OPERON"/>
    <property type="match status" value="1"/>
</dbReference>
<organism evidence="5 6">
    <name type="scientific">Stappia sediminis</name>
    <dbReference type="NCBI Taxonomy" id="2692190"/>
    <lineage>
        <taxon>Bacteria</taxon>
        <taxon>Pseudomonadati</taxon>
        <taxon>Pseudomonadota</taxon>
        <taxon>Alphaproteobacteria</taxon>
        <taxon>Hyphomicrobiales</taxon>
        <taxon>Stappiaceae</taxon>
        <taxon>Stappia</taxon>
    </lineage>
</organism>
<dbReference type="InterPro" id="IPR036388">
    <property type="entry name" value="WH-like_DNA-bd_sf"/>
</dbReference>
<dbReference type="RefSeq" id="WP_160776794.1">
    <property type="nucleotide sequence ID" value="NZ_WUMV01000008.1"/>
</dbReference>